<reference evidence="17" key="1">
    <citation type="submission" date="2023-10" db="EMBL/GenBank/DDBJ databases">
        <title>Chromosome-level genome of the transformable northern wattle, Acacia crassicarpa.</title>
        <authorList>
            <person name="Massaro I."/>
            <person name="Sinha N.R."/>
            <person name="Poethig S."/>
            <person name="Leichty A.R."/>
        </authorList>
    </citation>
    <scope>NUCLEOTIDE SEQUENCE</scope>
    <source>
        <strain evidence="17">Acra3RX</strain>
        <tissue evidence="17">Leaf</tissue>
    </source>
</reference>
<dbReference type="PANTHER" id="PTHR24286">
    <property type="entry name" value="CYTOCHROME P450 26"/>
    <property type="match status" value="1"/>
</dbReference>
<evidence type="ECO:0000256" key="7">
    <source>
        <dbReference type="ARBA" id="ARBA00022723"/>
    </source>
</evidence>
<comment type="cofactor">
    <cofactor evidence="1 15">
        <name>heme</name>
        <dbReference type="ChEBI" id="CHEBI:30413"/>
    </cofactor>
</comment>
<evidence type="ECO:0000256" key="6">
    <source>
        <dbReference type="ARBA" id="ARBA00022692"/>
    </source>
</evidence>
<evidence type="ECO:0000256" key="10">
    <source>
        <dbReference type="ARBA" id="ARBA00023004"/>
    </source>
</evidence>
<dbReference type="AlphaFoldDB" id="A0AAE1JHF7"/>
<evidence type="ECO:0000256" key="15">
    <source>
        <dbReference type="PIRSR" id="PIRSR602401-1"/>
    </source>
</evidence>
<dbReference type="GO" id="GO:0016132">
    <property type="term" value="P:brassinosteroid biosynthetic process"/>
    <property type="evidence" value="ECO:0007669"/>
    <property type="project" value="TreeGrafter"/>
</dbReference>
<dbReference type="GO" id="GO:0016020">
    <property type="term" value="C:membrane"/>
    <property type="evidence" value="ECO:0007669"/>
    <property type="project" value="UniProtKB-SubCell"/>
</dbReference>
<dbReference type="GO" id="GO:0005506">
    <property type="term" value="F:iron ion binding"/>
    <property type="evidence" value="ECO:0007669"/>
    <property type="project" value="InterPro"/>
</dbReference>
<keyword evidence="5 15" id="KW-0349">Heme</keyword>
<comment type="pathway">
    <text evidence="3">Hormone biosynthesis.</text>
</comment>
<dbReference type="PANTHER" id="PTHR24286:SF356">
    <property type="entry name" value="ENT-KAURENOIC ACID OXIDASE 2"/>
    <property type="match status" value="1"/>
</dbReference>
<evidence type="ECO:0000256" key="2">
    <source>
        <dbReference type="ARBA" id="ARBA00004167"/>
    </source>
</evidence>
<dbReference type="PROSITE" id="PS00086">
    <property type="entry name" value="CYTOCHROME_P450"/>
    <property type="match status" value="1"/>
</dbReference>
<evidence type="ECO:0000256" key="16">
    <source>
        <dbReference type="RuleBase" id="RU000461"/>
    </source>
</evidence>
<dbReference type="InterPro" id="IPR002401">
    <property type="entry name" value="Cyt_P450_E_grp-I"/>
</dbReference>
<keyword evidence="18" id="KW-1185">Reference proteome</keyword>
<comment type="similarity">
    <text evidence="4 16">Belongs to the cytochrome P450 family.</text>
</comment>
<dbReference type="Pfam" id="PF00067">
    <property type="entry name" value="p450"/>
    <property type="match status" value="1"/>
</dbReference>
<comment type="pathway">
    <text evidence="13">Plant hormone biosynthesis; gibberellin biosynthesis.</text>
</comment>
<evidence type="ECO:0000256" key="4">
    <source>
        <dbReference type="ARBA" id="ARBA00010617"/>
    </source>
</evidence>
<proteinExistence type="inferred from homology"/>
<dbReference type="GO" id="GO:0005783">
    <property type="term" value="C:endoplasmic reticulum"/>
    <property type="evidence" value="ECO:0007669"/>
    <property type="project" value="TreeGrafter"/>
</dbReference>
<evidence type="ECO:0000313" key="18">
    <source>
        <dbReference type="Proteomes" id="UP001293593"/>
    </source>
</evidence>
<keyword evidence="12" id="KW-0472">Membrane</keyword>
<dbReference type="GO" id="GO:0051777">
    <property type="term" value="F:ent-kaurenoic acid monooxygenase activity"/>
    <property type="evidence" value="ECO:0007669"/>
    <property type="project" value="TreeGrafter"/>
</dbReference>
<dbReference type="FunFam" id="1.10.630.10:FF:000052">
    <property type="entry name" value="Ent-kaurenoic acid oxidase"/>
    <property type="match status" value="1"/>
</dbReference>
<sequence>MGPLMLAAAIFGGLMVLRWLLKNVNWWIHERPLGDNQHTLPPGDMGLPIIGNMWSFLLAFKSGRPDSYVESFVKKYGDTGIYKALMFGYPSVIVTTPEGCKKVMMDDEKFEPGWPASTVELMGKKSFISIPYEEHKRLRRLTSASINGMDALSFYLTKIEDIAISSLDKWSKMGEMEFLTELRRFTFRIIMHIFVGSEGDAVMHNLEKEYTALNLGVRAMQINLPGFAYHKAINARKKLVAVFQSVVDQRRNEMKENVHYRKTRDMIDGLINATDENGNKLDDEQIIDTMLMYLNAGHESSGHTTMWATVYLQQHPEIFQRAKAEQEEIIRKRPPTQTGLTMKEIRQMPYLSKVIDETMRLVTFSLTVFREAKKDTYINGYLVPKGWRALAWFRTIHYDPKIYPNPMEFNPSRWDNFIPKATEFMPFGAGSRLCPGNELAKLEIIVFLHHFLLDYKLERLNPKSPTMYLPHTRPVDNCVARIHKVSNA</sequence>
<keyword evidence="11 16" id="KW-0503">Monooxygenase</keyword>
<dbReference type="InterPro" id="IPR036396">
    <property type="entry name" value="Cyt_P450_sf"/>
</dbReference>
<evidence type="ECO:0000256" key="12">
    <source>
        <dbReference type="ARBA" id="ARBA00023136"/>
    </source>
</evidence>
<accession>A0AAE1JHF7</accession>
<dbReference type="Gene3D" id="1.10.630.10">
    <property type="entry name" value="Cytochrome P450"/>
    <property type="match status" value="1"/>
</dbReference>
<comment type="function">
    <text evidence="14">Catalyzes three successive oxidations of ent-kaurenoic acid giving gibberellin 12 (GA12), a key step in gibberellins (GAs) biosynthesis. GAs, which are involved many processes, including stem elongation, play a central role in plant development.</text>
</comment>
<keyword evidence="8" id="KW-1133">Transmembrane helix</keyword>
<name>A0AAE1JHF7_9FABA</name>
<dbReference type="GO" id="GO:0016125">
    <property type="term" value="P:sterol metabolic process"/>
    <property type="evidence" value="ECO:0007669"/>
    <property type="project" value="TreeGrafter"/>
</dbReference>
<protein>
    <recommendedName>
        <fullName evidence="19">Ent-kaurenoic acid oxidase</fullName>
    </recommendedName>
</protein>
<evidence type="ECO:0000313" key="17">
    <source>
        <dbReference type="EMBL" id="KAK4270540.1"/>
    </source>
</evidence>
<evidence type="ECO:0000256" key="14">
    <source>
        <dbReference type="ARBA" id="ARBA00059142"/>
    </source>
</evidence>
<keyword evidence="9 16" id="KW-0560">Oxidoreductase</keyword>
<keyword evidence="10 15" id="KW-0408">Iron</keyword>
<keyword evidence="7 15" id="KW-0479">Metal-binding</keyword>
<evidence type="ECO:0000256" key="1">
    <source>
        <dbReference type="ARBA" id="ARBA00001971"/>
    </source>
</evidence>
<dbReference type="GO" id="GO:0020037">
    <property type="term" value="F:heme binding"/>
    <property type="evidence" value="ECO:0007669"/>
    <property type="project" value="InterPro"/>
</dbReference>
<gene>
    <name evidence="17" type="ORF">QN277_023563</name>
</gene>
<evidence type="ECO:0000256" key="13">
    <source>
        <dbReference type="ARBA" id="ARBA00037909"/>
    </source>
</evidence>
<dbReference type="GO" id="GO:0009686">
    <property type="term" value="P:gibberellin biosynthetic process"/>
    <property type="evidence" value="ECO:0007669"/>
    <property type="project" value="UniProtKB-ARBA"/>
</dbReference>
<dbReference type="PRINTS" id="PR00463">
    <property type="entry name" value="EP450I"/>
</dbReference>
<dbReference type="SUPFAM" id="SSF48264">
    <property type="entry name" value="Cytochrome P450"/>
    <property type="match status" value="1"/>
</dbReference>
<dbReference type="GO" id="GO:0010268">
    <property type="term" value="P:brassinosteroid homeostasis"/>
    <property type="evidence" value="ECO:0007669"/>
    <property type="project" value="TreeGrafter"/>
</dbReference>
<dbReference type="InterPro" id="IPR017972">
    <property type="entry name" value="Cyt_P450_CS"/>
</dbReference>
<comment type="subcellular location">
    <subcellularLocation>
        <location evidence="2">Membrane</location>
        <topology evidence="2">Single-pass membrane protein</topology>
    </subcellularLocation>
</comment>
<dbReference type="PRINTS" id="PR00385">
    <property type="entry name" value="P450"/>
</dbReference>
<organism evidence="17 18">
    <name type="scientific">Acacia crassicarpa</name>
    <name type="common">northern wattle</name>
    <dbReference type="NCBI Taxonomy" id="499986"/>
    <lineage>
        <taxon>Eukaryota</taxon>
        <taxon>Viridiplantae</taxon>
        <taxon>Streptophyta</taxon>
        <taxon>Embryophyta</taxon>
        <taxon>Tracheophyta</taxon>
        <taxon>Spermatophyta</taxon>
        <taxon>Magnoliopsida</taxon>
        <taxon>eudicotyledons</taxon>
        <taxon>Gunneridae</taxon>
        <taxon>Pentapetalae</taxon>
        <taxon>rosids</taxon>
        <taxon>fabids</taxon>
        <taxon>Fabales</taxon>
        <taxon>Fabaceae</taxon>
        <taxon>Caesalpinioideae</taxon>
        <taxon>mimosoid clade</taxon>
        <taxon>Acacieae</taxon>
        <taxon>Acacia</taxon>
    </lineage>
</organism>
<comment type="caution">
    <text evidence="17">The sequence shown here is derived from an EMBL/GenBank/DDBJ whole genome shotgun (WGS) entry which is preliminary data.</text>
</comment>
<evidence type="ECO:0000256" key="3">
    <source>
        <dbReference type="ARBA" id="ARBA00004972"/>
    </source>
</evidence>
<evidence type="ECO:0000256" key="5">
    <source>
        <dbReference type="ARBA" id="ARBA00022617"/>
    </source>
</evidence>
<dbReference type="InterPro" id="IPR001128">
    <property type="entry name" value="Cyt_P450"/>
</dbReference>
<dbReference type="EMBL" id="JAWXYG010000006">
    <property type="protein sequence ID" value="KAK4270540.1"/>
    <property type="molecule type" value="Genomic_DNA"/>
</dbReference>
<keyword evidence="6" id="KW-0812">Transmembrane</keyword>
<evidence type="ECO:0000256" key="9">
    <source>
        <dbReference type="ARBA" id="ARBA00023002"/>
    </source>
</evidence>
<evidence type="ECO:0000256" key="8">
    <source>
        <dbReference type="ARBA" id="ARBA00022989"/>
    </source>
</evidence>
<dbReference type="CDD" id="cd11043">
    <property type="entry name" value="CYP90-like"/>
    <property type="match status" value="1"/>
</dbReference>
<feature type="binding site" description="axial binding residue" evidence="15">
    <location>
        <position position="434"/>
    </location>
    <ligand>
        <name>heme</name>
        <dbReference type="ChEBI" id="CHEBI:30413"/>
    </ligand>
    <ligandPart>
        <name>Fe</name>
        <dbReference type="ChEBI" id="CHEBI:18248"/>
    </ligandPart>
</feature>
<dbReference type="Proteomes" id="UP001293593">
    <property type="component" value="Unassembled WGS sequence"/>
</dbReference>
<evidence type="ECO:0000256" key="11">
    <source>
        <dbReference type="ARBA" id="ARBA00023033"/>
    </source>
</evidence>
<evidence type="ECO:0008006" key="19">
    <source>
        <dbReference type="Google" id="ProtNLM"/>
    </source>
</evidence>